<keyword evidence="5" id="KW-0812">Transmembrane</keyword>
<dbReference type="NCBIfam" id="TIGR00254">
    <property type="entry name" value="GGDEF"/>
    <property type="match status" value="1"/>
</dbReference>
<comment type="caution">
    <text evidence="7">The sequence shown here is derived from an EMBL/GenBank/DDBJ whole genome shotgun (WGS) entry which is preliminary data.</text>
</comment>
<comment type="catalytic activity">
    <reaction evidence="4">
        <text>2 GTP = 3',3'-c-di-GMP + 2 diphosphate</text>
        <dbReference type="Rhea" id="RHEA:24898"/>
        <dbReference type="ChEBI" id="CHEBI:33019"/>
        <dbReference type="ChEBI" id="CHEBI:37565"/>
        <dbReference type="ChEBI" id="CHEBI:58805"/>
        <dbReference type="EC" id="2.7.7.65"/>
    </reaction>
</comment>
<dbReference type="Gene3D" id="3.30.70.270">
    <property type="match status" value="1"/>
</dbReference>
<feature type="transmembrane region" description="Helical" evidence="5">
    <location>
        <begin position="20"/>
        <end position="42"/>
    </location>
</feature>
<dbReference type="PROSITE" id="PS50887">
    <property type="entry name" value="GGDEF"/>
    <property type="match status" value="1"/>
</dbReference>
<dbReference type="EMBL" id="VLKY01000001">
    <property type="protein sequence ID" value="TWI58524.1"/>
    <property type="molecule type" value="Genomic_DNA"/>
</dbReference>
<evidence type="ECO:0000256" key="2">
    <source>
        <dbReference type="ARBA" id="ARBA00004533"/>
    </source>
</evidence>
<gene>
    <name evidence="7" type="ORF">IQ22_00230</name>
</gene>
<dbReference type="InterPro" id="IPR000160">
    <property type="entry name" value="GGDEF_dom"/>
</dbReference>
<feature type="transmembrane region" description="Helical" evidence="5">
    <location>
        <begin position="76"/>
        <end position="93"/>
    </location>
</feature>
<comment type="cofactor">
    <cofactor evidence="1">
        <name>Mg(2+)</name>
        <dbReference type="ChEBI" id="CHEBI:18420"/>
    </cofactor>
</comment>
<evidence type="ECO:0000256" key="1">
    <source>
        <dbReference type="ARBA" id="ARBA00001946"/>
    </source>
</evidence>
<accession>A0A562QP65</accession>
<dbReference type="InterPro" id="IPR050469">
    <property type="entry name" value="Diguanylate_Cyclase"/>
</dbReference>
<evidence type="ECO:0000313" key="7">
    <source>
        <dbReference type="EMBL" id="TWI58524.1"/>
    </source>
</evidence>
<dbReference type="EC" id="2.7.7.65" evidence="3"/>
<dbReference type="OrthoDB" id="9803824at2"/>
<organism evidence="7 8">
    <name type="scientific">Pseudomonas duriflava</name>
    <dbReference type="NCBI Taxonomy" id="459528"/>
    <lineage>
        <taxon>Bacteria</taxon>
        <taxon>Pseudomonadati</taxon>
        <taxon>Pseudomonadota</taxon>
        <taxon>Gammaproteobacteria</taxon>
        <taxon>Pseudomonadales</taxon>
        <taxon>Pseudomonadaceae</taxon>
        <taxon>Pseudomonas</taxon>
    </lineage>
</organism>
<dbReference type="GO" id="GO:0052621">
    <property type="term" value="F:diguanylate cyclase activity"/>
    <property type="evidence" value="ECO:0007669"/>
    <property type="project" value="UniProtKB-EC"/>
</dbReference>
<dbReference type="GO" id="GO:0043709">
    <property type="term" value="P:cell adhesion involved in single-species biofilm formation"/>
    <property type="evidence" value="ECO:0007669"/>
    <property type="project" value="TreeGrafter"/>
</dbReference>
<feature type="transmembrane region" description="Helical" evidence="5">
    <location>
        <begin position="48"/>
        <end position="69"/>
    </location>
</feature>
<dbReference type="SUPFAM" id="SSF55073">
    <property type="entry name" value="Nucleotide cyclase"/>
    <property type="match status" value="1"/>
</dbReference>
<sequence length="368" mass="41673">MRDRIAAFDLYRYVVTPLGLPALTMLLGLMPAIFSAGVGLYTLSFGSLLQDCLILVTVFLLITFVIVVFRQRAEAWPLEPYVIGSLLFLTYSLTHIQHLRGTFLVFYALLLMLGIFRMQLGAFIRCASIAYFSYTGLCLWLMRQPLLPQAENMMKVQGAALIVTLICLIAFARHHQRVRQQLSERRYALEVNQNNLRHLMHQLETQAITDELTGLRNRRYFLQVANEALHRLSHGRMHGLALIDLDYFKQINDQFGHAAGDEVLKAFASIATRGLREQDVLARYGGEEFVLLLPFSDPQQVHACCERLRQAFSQVTLDAVQGGSLSVSIGISLLVNEHTLDEALQLADQALYRAKRNGRNRCEAAWES</sequence>
<feature type="domain" description="GGDEF" evidence="6">
    <location>
        <begin position="236"/>
        <end position="367"/>
    </location>
</feature>
<reference evidence="7 8" key="1">
    <citation type="journal article" date="2015" name="Stand. Genomic Sci.">
        <title>Genomic Encyclopedia of Bacterial and Archaeal Type Strains, Phase III: the genomes of soil and plant-associated and newly described type strains.</title>
        <authorList>
            <person name="Whitman W.B."/>
            <person name="Woyke T."/>
            <person name="Klenk H.P."/>
            <person name="Zhou Y."/>
            <person name="Lilburn T.G."/>
            <person name="Beck B.J."/>
            <person name="De Vos P."/>
            <person name="Vandamme P."/>
            <person name="Eisen J.A."/>
            <person name="Garrity G."/>
            <person name="Hugenholtz P."/>
            <person name="Kyrpides N.C."/>
        </authorList>
    </citation>
    <scope>NUCLEOTIDE SEQUENCE [LARGE SCALE GENOMIC DNA]</scope>
    <source>
        <strain evidence="7 8">CGMCC 1.6858</strain>
    </source>
</reference>
<dbReference type="AlphaFoldDB" id="A0A562QP65"/>
<feature type="transmembrane region" description="Helical" evidence="5">
    <location>
        <begin position="99"/>
        <end position="116"/>
    </location>
</feature>
<comment type="subcellular location">
    <subcellularLocation>
        <location evidence="2">Cell inner membrane</location>
    </subcellularLocation>
</comment>
<keyword evidence="8" id="KW-1185">Reference proteome</keyword>
<evidence type="ECO:0000259" key="6">
    <source>
        <dbReference type="PROSITE" id="PS50887"/>
    </source>
</evidence>
<dbReference type="GO" id="GO:0005886">
    <property type="term" value="C:plasma membrane"/>
    <property type="evidence" value="ECO:0007669"/>
    <property type="project" value="UniProtKB-SubCell"/>
</dbReference>
<dbReference type="CDD" id="cd01949">
    <property type="entry name" value="GGDEF"/>
    <property type="match status" value="1"/>
</dbReference>
<evidence type="ECO:0000256" key="5">
    <source>
        <dbReference type="SAM" id="Phobius"/>
    </source>
</evidence>
<evidence type="ECO:0000313" key="8">
    <source>
        <dbReference type="Proteomes" id="UP000316905"/>
    </source>
</evidence>
<dbReference type="RefSeq" id="WP_158635393.1">
    <property type="nucleotide sequence ID" value="NZ_VLKY01000001.1"/>
</dbReference>
<feature type="transmembrane region" description="Helical" evidence="5">
    <location>
        <begin position="123"/>
        <end position="142"/>
    </location>
</feature>
<proteinExistence type="predicted"/>
<dbReference type="SMART" id="SM00267">
    <property type="entry name" value="GGDEF"/>
    <property type="match status" value="1"/>
</dbReference>
<evidence type="ECO:0000256" key="3">
    <source>
        <dbReference type="ARBA" id="ARBA00012528"/>
    </source>
</evidence>
<evidence type="ECO:0000256" key="4">
    <source>
        <dbReference type="ARBA" id="ARBA00034247"/>
    </source>
</evidence>
<dbReference type="InterPro" id="IPR029787">
    <property type="entry name" value="Nucleotide_cyclase"/>
</dbReference>
<dbReference type="PANTHER" id="PTHR45138:SF9">
    <property type="entry name" value="DIGUANYLATE CYCLASE DGCM-RELATED"/>
    <property type="match status" value="1"/>
</dbReference>
<dbReference type="PANTHER" id="PTHR45138">
    <property type="entry name" value="REGULATORY COMPONENTS OF SENSORY TRANSDUCTION SYSTEM"/>
    <property type="match status" value="1"/>
</dbReference>
<dbReference type="FunFam" id="3.30.70.270:FF:000001">
    <property type="entry name" value="Diguanylate cyclase domain protein"/>
    <property type="match status" value="1"/>
</dbReference>
<feature type="transmembrane region" description="Helical" evidence="5">
    <location>
        <begin position="154"/>
        <end position="172"/>
    </location>
</feature>
<keyword evidence="5" id="KW-1133">Transmembrane helix</keyword>
<dbReference type="GO" id="GO:1902201">
    <property type="term" value="P:negative regulation of bacterial-type flagellum-dependent cell motility"/>
    <property type="evidence" value="ECO:0007669"/>
    <property type="project" value="TreeGrafter"/>
</dbReference>
<protein>
    <recommendedName>
        <fullName evidence="3">diguanylate cyclase</fullName>
        <ecNumber evidence="3">2.7.7.65</ecNumber>
    </recommendedName>
</protein>
<dbReference type="InterPro" id="IPR043128">
    <property type="entry name" value="Rev_trsase/Diguanyl_cyclase"/>
</dbReference>
<dbReference type="Proteomes" id="UP000316905">
    <property type="component" value="Unassembled WGS sequence"/>
</dbReference>
<dbReference type="Pfam" id="PF00990">
    <property type="entry name" value="GGDEF"/>
    <property type="match status" value="1"/>
</dbReference>
<keyword evidence="5" id="KW-0472">Membrane</keyword>
<name>A0A562QP65_9PSED</name>